<sequence length="714" mass="79108">MATNEPQTALLSDIVPPLTQEQLLRLVNLRPQLLDRPEPEAELKKRWDGLVRAFEDHDAAMALDDLVSALNLDGEYDSYFESCPDLFSELAKAAPALVFKTLPPQPAQDPDAPEYRFRRARRSNENVVVSNFFALYRYMSAAASTVYEAPKPPYLLQDHQSAPIRGTDHKPDGVLYYQRSILDMAAVHLVVVVAKMPSMPMTISHPDFGRVADYACAMWEAQPTRMFAPVIFLHGEYASLVLFTRGKWYTVALGRLLHQQQGPTGSHINMVRAAMMDLWFLFTLTPDKFGHFCDIRRAATPIRFTHTAGTVMATARVPKRAGEPGVDMENRIPRPVLPRSRCTYLHKTSYNGKPAVLKLAWTQMNRLPESAVYDILVAKGVAGIPEVYDSGLLKTDFFGLRLEYLVLEDCGDRLDVCLDKLATSGADNKALAEQLSSVVEVVAGCVVAANAAGVLHRDVSLGNVAVSNGQARLLDWGGGKVVESSDIVEEMAERWMFDAQEVMEVEADYDPITGTVRYMGIRMLLAAKTRGYLDDIESLFYVVLHAISLLENGLDTCVGEGNQLLDCSDLARVRLDILRLESNYHEHFGISKYRDSFCSTLDAMHKFLFWSPAGYTGYQLVHNMEYDRPVDMEVAAKFMNEGSLEMLGRIISGSDAGPGEPTGQAARLARTSDNAPQPRATKRITSEPMMTRAAAKKAKAAGKKTGPANKENDA</sequence>
<protein>
    <submittedName>
        <fullName evidence="1">Uncharacterized protein</fullName>
    </submittedName>
</protein>
<dbReference type="EMBL" id="JANBUN010000766">
    <property type="protein sequence ID" value="KAJ2801475.1"/>
    <property type="molecule type" value="Genomic_DNA"/>
</dbReference>
<accession>A0ACC1L5Y4</accession>
<comment type="caution">
    <text evidence="1">The sequence shown here is derived from an EMBL/GenBank/DDBJ whole genome shotgun (WGS) entry which is preliminary data.</text>
</comment>
<gene>
    <name evidence="1" type="ORF">H4R21_002782</name>
</gene>
<reference evidence="1" key="1">
    <citation type="submission" date="2022-07" db="EMBL/GenBank/DDBJ databases">
        <title>Phylogenomic reconstructions and comparative analyses of Kickxellomycotina fungi.</title>
        <authorList>
            <person name="Reynolds N.K."/>
            <person name="Stajich J.E."/>
            <person name="Barry K."/>
            <person name="Grigoriev I.V."/>
            <person name="Crous P."/>
            <person name="Smith M.E."/>
        </authorList>
    </citation>
    <scope>NUCLEOTIDE SEQUENCE</scope>
    <source>
        <strain evidence="1">BCRC 34780</strain>
    </source>
</reference>
<evidence type="ECO:0000313" key="2">
    <source>
        <dbReference type="Proteomes" id="UP001140087"/>
    </source>
</evidence>
<evidence type="ECO:0000313" key="1">
    <source>
        <dbReference type="EMBL" id="KAJ2801475.1"/>
    </source>
</evidence>
<name>A0ACC1L5Y4_9FUNG</name>
<dbReference type="Proteomes" id="UP001140087">
    <property type="component" value="Unassembled WGS sequence"/>
</dbReference>
<proteinExistence type="predicted"/>
<keyword evidence="2" id="KW-1185">Reference proteome</keyword>
<organism evidence="1 2">
    <name type="scientific">Coemansia helicoidea</name>
    <dbReference type="NCBI Taxonomy" id="1286919"/>
    <lineage>
        <taxon>Eukaryota</taxon>
        <taxon>Fungi</taxon>
        <taxon>Fungi incertae sedis</taxon>
        <taxon>Zoopagomycota</taxon>
        <taxon>Kickxellomycotina</taxon>
        <taxon>Kickxellomycetes</taxon>
        <taxon>Kickxellales</taxon>
        <taxon>Kickxellaceae</taxon>
        <taxon>Coemansia</taxon>
    </lineage>
</organism>